<proteinExistence type="predicted"/>
<dbReference type="AlphaFoldDB" id="A0A7V2AU84"/>
<protein>
    <submittedName>
        <fullName evidence="1">4Fe-4S ferredoxin</fullName>
    </submittedName>
</protein>
<feature type="non-terminal residue" evidence="1">
    <location>
        <position position="74"/>
    </location>
</feature>
<dbReference type="Proteomes" id="UP000886069">
    <property type="component" value="Unassembled WGS sequence"/>
</dbReference>
<reference evidence="1" key="1">
    <citation type="journal article" date="2020" name="mSystems">
        <title>Genome- and Community-Level Interaction Insights into Carbon Utilization and Element Cycling Functions of Hydrothermarchaeota in Hydrothermal Sediment.</title>
        <authorList>
            <person name="Zhou Z."/>
            <person name="Liu Y."/>
            <person name="Xu W."/>
            <person name="Pan J."/>
            <person name="Luo Z.H."/>
            <person name="Li M."/>
        </authorList>
    </citation>
    <scope>NUCLEOTIDE SEQUENCE [LARGE SCALE GENOMIC DNA]</scope>
    <source>
        <strain evidence="1">SpSt-1233</strain>
    </source>
</reference>
<gene>
    <name evidence="1" type="ORF">ENO08_02655</name>
</gene>
<dbReference type="EMBL" id="DSEC01000189">
    <property type="protein sequence ID" value="HER43344.1"/>
    <property type="molecule type" value="Genomic_DNA"/>
</dbReference>
<comment type="caution">
    <text evidence="1">The sequence shown here is derived from an EMBL/GenBank/DDBJ whole genome shotgun (WGS) entry which is preliminary data.</text>
</comment>
<evidence type="ECO:0000313" key="1">
    <source>
        <dbReference type="EMBL" id="HER43344.1"/>
    </source>
</evidence>
<sequence length="74" mass="8584">MDATERIYRDLQRHLDRQAIGFPATKTGAEIRILERLFSPEEARLALHLTYKPAPLERIRESAERSGIPRERVA</sequence>
<name>A0A7V2AU84_UNCEI</name>
<organism evidence="1">
    <name type="scientific">Eiseniibacteriota bacterium</name>
    <dbReference type="NCBI Taxonomy" id="2212470"/>
    <lineage>
        <taxon>Bacteria</taxon>
        <taxon>Candidatus Eiseniibacteriota</taxon>
    </lineage>
</organism>
<accession>A0A7V2AU84</accession>